<gene>
    <name evidence="1" type="ORF">GXM_00565</name>
</gene>
<dbReference type="RefSeq" id="WP_225892334.1">
    <property type="nucleotide sequence ID" value="NZ_CP045226.1"/>
</dbReference>
<accession>A0A5P8VRN9</accession>
<proteinExistence type="predicted"/>
<protein>
    <submittedName>
        <fullName evidence="1">Transposase</fullName>
    </submittedName>
</protein>
<organism evidence="1 2">
    <name type="scientific">Nostoc sphaeroides CCNUC1</name>
    <dbReference type="NCBI Taxonomy" id="2653204"/>
    <lineage>
        <taxon>Bacteria</taxon>
        <taxon>Bacillati</taxon>
        <taxon>Cyanobacteriota</taxon>
        <taxon>Cyanophyceae</taxon>
        <taxon>Nostocales</taxon>
        <taxon>Nostocaceae</taxon>
        <taxon>Nostoc</taxon>
    </lineage>
</organism>
<dbReference type="KEGG" id="nsh:GXM_00565"/>
<dbReference type="EMBL" id="CP045226">
    <property type="protein sequence ID" value="QFS43092.1"/>
    <property type="molecule type" value="Genomic_DNA"/>
</dbReference>
<dbReference type="AlphaFoldDB" id="A0A5P8VRN9"/>
<dbReference type="Proteomes" id="UP000326678">
    <property type="component" value="Chromosome Gxm1"/>
</dbReference>
<reference evidence="1 2" key="1">
    <citation type="submission" date="2019-10" db="EMBL/GenBank/DDBJ databases">
        <title>Genomic and transcriptomic insights into the perfect genentic adaptation of a filamentous nitrogen-fixing cyanobacterium to rice fields.</title>
        <authorList>
            <person name="Chen Z."/>
        </authorList>
    </citation>
    <scope>NUCLEOTIDE SEQUENCE [LARGE SCALE GENOMIC DNA]</scope>
    <source>
        <strain evidence="1">CCNUC1</strain>
    </source>
</reference>
<evidence type="ECO:0000313" key="2">
    <source>
        <dbReference type="Proteomes" id="UP000326678"/>
    </source>
</evidence>
<name>A0A5P8VRN9_9NOSO</name>
<evidence type="ECO:0000313" key="1">
    <source>
        <dbReference type="EMBL" id="QFS43092.1"/>
    </source>
</evidence>
<sequence>MNASLNILNEGLTILTAAVGAPDAIYACGELVSPEVIQAEIVEAGITRL</sequence>
<keyword evidence="2" id="KW-1185">Reference proteome</keyword>